<feature type="transmembrane region" description="Helical" evidence="1">
    <location>
        <begin position="264"/>
        <end position="286"/>
    </location>
</feature>
<dbReference type="SMART" id="SM00776">
    <property type="entry name" value="NPCBM"/>
    <property type="match status" value="1"/>
</dbReference>
<evidence type="ECO:0000313" key="4">
    <source>
        <dbReference type="Proteomes" id="UP000178759"/>
    </source>
</evidence>
<evidence type="ECO:0000256" key="1">
    <source>
        <dbReference type="SAM" id="Phobius"/>
    </source>
</evidence>
<evidence type="ECO:0000259" key="2">
    <source>
        <dbReference type="SMART" id="SM00776"/>
    </source>
</evidence>
<name>A0A1F6AGS8_9BACT</name>
<feature type="domain" description="Glycosyl hydrolase family 98 putative carbohydrate-binding module" evidence="2">
    <location>
        <begin position="423"/>
        <end position="569"/>
    </location>
</feature>
<feature type="transmembrane region" description="Helical" evidence="1">
    <location>
        <begin position="203"/>
        <end position="221"/>
    </location>
</feature>
<evidence type="ECO:0000313" key="3">
    <source>
        <dbReference type="EMBL" id="OGG23960.1"/>
    </source>
</evidence>
<dbReference type="InterPro" id="IPR038637">
    <property type="entry name" value="NPCBM_sf"/>
</dbReference>
<keyword evidence="1" id="KW-0472">Membrane</keyword>
<feature type="transmembrane region" description="Helical" evidence="1">
    <location>
        <begin position="404"/>
        <end position="423"/>
    </location>
</feature>
<dbReference type="AlphaFoldDB" id="A0A1F6AGS8"/>
<dbReference type="STRING" id="1798392.A3A79_02035"/>
<comment type="caution">
    <text evidence="3">The sequence shown here is derived from an EMBL/GenBank/DDBJ whole genome shotgun (WGS) entry which is preliminary data.</text>
</comment>
<feature type="transmembrane region" description="Helical" evidence="1">
    <location>
        <begin position="98"/>
        <end position="127"/>
    </location>
</feature>
<keyword evidence="1" id="KW-0812">Transmembrane</keyword>
<dbReference type="Gene3D" id="2.60.120.1060">
    <property type="entry name" value="NPCBM/NEW2 domain"/>
    <property type="match status" value="1"/>
</dbReference>
<sequence length="569" mass="64857">MSSKFLISFLFVIAFLLRLLLVPNPGFEADVSFWKSWGLATRDFGIVEGIKQTNNNYPTPFAYTLGLMVKLYSLFADPHNFNEFWQNTNLTFLAISKLFPILADLGIAAIILYMGQNTLSLLLAVFYLFNPVSLIDGAWWGQVDSLGVFIFLIALLLSLKRQPFWAGAVFMLSMMTKLQNMIYGPLFFLFIWQSLGFDGLRKAILGATVGFFGLNIEFFLSKNMDRVIASLTSNYDYFPWMSLNAFNVWWIVSGGHGMQVSDKLLAIGIVNAKTVGLLMFSSFYLFALVRQRKNLQSFLESLIIVNASFFLFMTESHDRYLFPTSVFLLLWAPFYKNFRVFSVFYILFSLVYFYNLHSALVFNYPNNGLPGLSQLIQPTVTITASVLLIALFVIFLLFLTRYSLAVFAVIVLGITALNFPLYAKQPMSLTKFTPYISTQDFGSRQTNKSVNSSYGINSWNRLSVQYMFYKKGIGTHTNSRHVFAINSKFKRFSTDFGVDTESGPQASVIFEIYGDDKLLFRSETMKKYDYPRHTEVNIEGIKFLSLVTTDAGDGNIDDHTDWLNPMLYP</sequence>
<dbReference type="EMBL" id="MFJV01000001">
    <property type="protein sequence ID" value="OGG23960.1"/>
    <property type="molecule type" value="Genomic_DNA"/>
</dbReference>
<protein>
    <recommendedName>
        <fullName evidence="2">Glycosyl hydrolase family 98 putative carbohydrate-binding module domain-containing protein</fullName>
    </recommendedName>
</protein>
<feature type="transmembrane region" description="Helical" evidence="1">
    <location>
        <begin position="376"/>
        <end position="397"/>
    </location>
</feature>
<organism evidence="3 4">
    <name type="scientific">Candidatus Gottesmanbacteria bacterium RIFCSPLOWO2_01_FULL_43_11b</name>
    <dbReference type="NCBI Taxonomy" id="1798392"/>
    <lineage>
        <taxon>Bacteria</taxon>
        <taxon>Candidatus Gottesmaniibacteriota</taxon>
    </lineage>
</organism>
<gene>
    <name evidence="3" type="ORF">A3A79_02035</name>
</gene>
<reference evidence="3 4" key="1">
    <citation type="journal article" date="2016" name="Nat. Commun.">
        <title>Thousands of microbial genomes shed light on interconnected biogeochemical processes in an aquifer system.</title>
        <authorList>
            <person name="Anantharaman K."/>
            <person name="Brown C.T."/>
            <person name="Hug L.A."/>
            <person name="Sharon I."/>
            <person name="Castelle C.J."/>
            <person name="Probst A.J."/>
            <person name="Thomas B.C."/>
            <person name="Singh A."/>
            <person name="Wilkins M.J."/>
            <person name="Karaoz U."/>
            <person name="Brodie E.L."/>
            <person name="Williams K.H."/>
            <person name="Hubbard S.S."/>
            <person name="Banfield J.F."/>
        </authorList>
    </citation>
    <scope>NUCLEOTIDE SEQUENCE [LARGE SCALE GENOMIC DNA]</scope>
</reference>
<feature type="transmembrane region" description="Helical" evidence="1">
    <location>
        <begin position="139"/>
        <end position="159"/>
    </location>
</feature>
<dbReference type="Pfam" id="PF08305">
    <property type="entry name" value="NPCBM"/>
    <property type="match status" value="1"/>
</dbReference>
<feature type="transmembrane region" description="Helical" evidence="1">
    <location>
        <begin position="343"/>
        <end position="364"/>
    </location>
</feature>
<proteinExistence type="predicted"/>
<dbReference type="Proteomes" id="UP000178759">
    <property type="component" value="Unassembled WGS sequence"/>
</dbReference>
<keyword evidence="1" id="KW-1133">Transmembrane helix</keyword>
<dbReference type="SUPFAM" id="SSF49785">
    <property type="entry name" value="Galactose-binding domain-like"/>
    <property type="match status" value="1"/>
</dbReference>
<dbReference type="InterPro" id="IPR013222">
    <property type="entry name" value="Glyco_hyd_98_carb-bd"/>
</dbReference>
<accession>A0A1F6AGS8</accession>
<dbReference type="InterPro" id="IPR008979">
    <property type="entry name" value="Galactose-bd-like_sf"/>
</dbReference>
<feature type="transmembrane region" description="Helical" evidence="1">
    <location>
        <begin position="233"/>
        <end position="252"/>
    </location>
</feature>